<dbReference type="EMBL" id="WIND01000018">
    <property type="protein sequence ID" value="MSU91362.1"/>
    <property type="molecule type" value="Genomic_DNA"/>
</dbReference>
<dbReference type="PANTHER" id="PTHR11695:SF294">
    <property type="entry name" value="RETICULON-4-INTERACTING PROTEIN 1, MITOCHONDRIAL"/>
    <property type="match status" value="1"/>
</dbReference>
<protein>
    <submittedName>
        <fullName evidence="2">Zinc-binding dehydrogenase</fullName>
    </submittedName>
</protein>
<name>A0A6L5Z5T9_9RHOB</name>
<dbReference type="Gene3D" id="3.40.50.720">
    <property type="entry name" value="NAD(P)-binding Rossmann-like Domain"/>
    <property type="match status" value="1"/>
</dbReference>
<dbReference type="RefSeq" id="WP_154448441.1">
    <property type="nucleotide sequence ID" value="NZ_WIND01000018.1"/>
</dbReference>
<dbReference type="CDD" id="cd08267">
    <property type="entry name" value="MDR1"/>
    <property type="match status" value="1"/>
</dbReference>
<evidence type="ECO:0000313" key="2">
    <source>
        <dbReference type="EMBL" id="MSU91362.1"/>
    </source>
</evidence>
<evidence type="ECO:0000259" key="1">
    <source>
        <dbReference type="SMART" id="SM00829"/>
    </source>
</evidence>
<dbReference type="InterPro" id="IPR020843">
    <property type="entry name" value="ER"/>
</dbReference>
<comment type="caution">
    <text evidence="2">The sequence shown here is derived from an EMBL/GenBank/DDBJ whole genome shotgun (WGS) entry which is preliminary data.</text>
</comment>
<dbReference type="InterPro" id="IPR050700">
    <property type="entry name" value="YIM1/Zinc_Alcohol_DH_Fams"/>
</dbReference>
<dbReference type="SUPFAM" id="SSF50129">
    <property type="entry name" value="GroES-like"/>
    <property type="match status" value="1"/>
</dbReference>
<dbReference type="GO" id="GO:0016491">
    <property type="term" value="F:oxidoreductase activity"/>
    <property type="evidence" value="ECO:0007669"/>
    <property type="project" value="InterPro"/>
</dbReference>
<dbReference type="Pfam" id="PF08240">
    <property type="entry name" value="ADH_N"/>
    <property type="match status" value="1"/>
</dbReference>
<keyword evidence="3" id="KW-1185">Reference proteome</keyword>
<reference evidence="2 3" key="1">
    <citation type="submission" date="2019-10" db="EMBL/GenBank/DDBJ databases">
        <title>Cognatihalovulum marinum gen. nov. sp. nov., a new member of the family Rhodobacteraceae isolated from deep seawater of the Northwest Indian Ocean.</title>
        <authorList>
            <person name="Ruan C."/>
            <person name="Wang J."/>
            <person name="Zheng X."/>
            <person name="Song L."/>
            <person name="Zhu Y."/>
            <person name="Huang Y."/>
            <person name="Lu Z."/>
            <person name="Du W."/>
            <person name="Huang L."/>
            <person name="Dai X."/>
        </authorList>
    </citation>
    <scope>NUCLEOTIDE SEQUENCE [LARGE SCALE GENOMIC DNA]</scope>
    <source>
        <strain evidence="2 3">2CG4</strain>
    </source>
</reference>
<sequence>MKAAWHDRYGTADVLRIRDIDRPRIGDDEILVKVHASAVTTADWRLRASAFPAAFWLPGRLAFGLLRPKAKVLGAAFSGTVAARGANATGFADGQAVFGHAGAGAHAEYLAIGRDAPVLPRPEGLDHAQAAAVPFGALSALVFLRDMARLQPGQTILIAGATGDVGVWAVQLARHMGAEVTALASADKHALVRGLGAHHAIDYRRQDVSRGAARYDVILDTVGATRFRDARRALAPTGRWVALEFGLREVWQALWSGIAGGRRAVIGVSGDSRADLAELAELLARGAIRPVIDATFPLSRIAEAHRRVESRRKTGAVVLTVAEAAALAAE</sequence>
<dbReference type="Proteomes" id="UP000474957">
    <property type="component" value="Unassembled WGS sequence"/>
</dbReference>
<accession>A0A6L5Z5T9</accession>
<dbReference type="PANTHER" id="PTHR11695">
    <property type="entry name" value="ALCOHOL DEHYDROGENASE RELATED"/>
    <property type="match status" value="1"/>
</dbReference>
<evidence type="ECO:0000313" key="3">
    <source>
        <dbReference type="Proteomes" id="UP000474957"/>
    </source>
</evidence>
<dbReference type="Gene3D" id="3.90.180.10">
    <property type="entry name" value="Medium-chain alcohol dehydrogenases, catalytic domain"/>
    <property type="match status" value="1"/>
</dbReference>
<gene>
    <name evidence="2" type="ORF">GE300_17415</name>
</gene>
<feature type="domain" description="Enoyl reductase (ER)" evidence="1">
    <location>
        <begin position="10"/>
        <end position="319"/>
    </location>
</feature>
<dbReference type="SUPFAM" id="SSF51735">
    <property type="entry name" value="NAD(P)-binding Rossmann-fold domains"/>
    <property type="match status" value="1"/>
</dbReference>
<dbReference type="InterPro" id="IPR013154">
    <property type="entry name" value="ADH-like_N"/>
</dbReference>
<dbReference type="Pfam" id="PF13602">
    <property type="entry name" value="ADH_zinc_N_2"/>
    <property type="match status" value="1"/>
</dbReference>
<dbReference type="SMART" id="SM00829">
    <property type="entry name" value="PKS_ER"/>
    <property type="match status" value="1"/>
</dbReference>
<dbReference type="AlphaFoldDB" id="A0A6L5Z5T9"/>
<proteinExistence type="predicted"/>
<organism evidence="2 3">
    <name type="scientific">Halovulum marinum</name>
    <dbReference type="NCBI Taxonomy" id="2662447"/>
    <lineage>
        <taxon>Bacteria</taxon>
        <taxon>Pseudomonadati</taxon>
        <taxon>Pseudomonadota</taxon>
        <taxon>Alphaproteobacteria</taxon>
        <taxon>Rhodobacterales</taxon>
        <taxon>Paracoccaceae</taxon>
        <taxon>Halovulum</taxon>
    </lineage>
</organism>
<dbReference type="InterPro" id="IPR011032">
    <property type="entry name" value="GroES-like_sf"/>
</dbReference>
<dbReference type="InterPro" id="IPR036291">
    <property type="entry name" value="NAD(P)-bd_dom_sf"/>
</dbReference>